<evidence type="ECO:0000259" key="1">
    <source>
        <dbReference type="Pfam" id="PF22053"/>
    </source>
</evidence>
<dbReference type="AlphaFoldDB" id="A0A2H0N0C7"/>
<dbReference type="Pfam" id="PF22053">
    <property type="entry name" value="DUF6938"/>
    <property type="match status" value="1"/>
</dbReference>
<reference evidence="2 3" key="1">
    <citation type="submission" date="2017-09" db="EMBL/GenBank/DDBJ databases">
        <title>Depth-based differentiation of microbial function through sediment-hosted aquifers and enrichment of novel symbionts in the deep terrestrial subsurface.</title>
        <authorList>
            <person name="Probst A.J."/>
            <person name="Ladd B."/>
            <person name="Jarett J.K."/>
            <person name="Geller-Mcgrath D.E."/>
            <person name="Sieber C.M."/>
            <person name="Emerson J.B."/>
            <person name="Anantharaman K."/>
            <person name="Thomas B.C."/>
            <person name="Malmstrom R."/>
            <person name="Stieglmeier M."/>
            <person name="Klingl A."/>
            <person name="Woyke T."/>
            <person name="Ryan C.M."/>
            <person name="Banfield J.F."/>
        </authorList>
    </citation>
    <scope>NUCLEOTIDE SEQUENCE [LARGE SCALE GENOMIC DNA]</scope>
    <source>
        <strain evidence="2">CG11_big_fil_rev_8_21_14_0_20_35_11</strain>
    </source>
</reference>
<dbReference type="PANTHER" id="PTHR43025:SF3">
    <property type="entry name" value="MONOGALACTOSYLDIACYLGLYCEROL SYNTHASE 1, CHLOROPLASTIC"/>
    <property type="match status" value="1"/>
</dbReference>
<gene>
    <name evidence="2" type="ORF">COV62_01650</name>
</gene>
<dbReference type="Proteomes" id="UP000231139">
    <property type="component" value="Unassembled WGS sequence"/>
</dbReference>
<comment type="caution">
    <text evidence="2">The sequence shown here is derived from an EMBL/GenBank/DDBJ whole genome shotgun (WGS) entry which is preliminary data.</text>
</comment>
<dbReference type="EMBL" id="PCWK01000041">
    <property type="protein sequence ID" value="PIR02359.1"/>
    <property type="molecule type" value="Genomic_DNA"/>
</dbReference>
<accession>A0A2H0N0C7</accession>
<dbReference type="PANTHER" id="PTHR43025">
    <property type="entry name" value="MONOGALACTOSYLDIACYLGLYCEROL SYNTHASE"/>
    <property type="match status" value="1"/>
</dbReference>
<dbReference type="InterPro" id="IPR050519">
    <property type="entry name" value="Glycosyltransf_28_UgtP"/>
</dbReference>
<dbReference type="InterPro" id="IPR054218">
    <property type="entry name" value="DUF6938"/>
</dbReference>
<protein>
    <recommendedName>
        <fullName evidence="1">DUF6938 domain-containing protein</fullName>
    </recommendedName>
</protein>
<feature type="domain" description="DUF6938" evidence="1">
    <location>
        <begin position="267"/>
        <end position="326"/>
    </location>
</feature>
<evidence type="ECO:0000313" key="2">
    <source>
        <dbReference type="EMBL" id="PIR02359.1"/>
    </source>
</evidence>
<organism evidence="2 3">
    <name type="scientific">Candidatus Nealsonbacteria bacterium CG11_big_fil_rev_8_21_14_0_20_35_11</name>
    <dbReference type="NCBI Taxonomy" id="1974713"/>
    <lineage>
        <taxon>Bacteria</taxon>
        <taxon>Candidatus Nealsoniibacteriota</taxon>
    </lineage>
</organism>
<proteinExistence type="predicted"/>
<evidence type="ECO:0000313" key="3">
    <source>
        <dbReference type="Proteomes" id="UP000231139"/>
    </source>
</evidence>
<name>A0A2H0N0C7_9BACT</name>
<sequence length="448" mass="51242">MNQEFKDAKRNNPAVSGYDSKAWIVSVNMGYGHQRTAYPLKDLAFLGKVINANDYLGIPEKDRKIWKGVQKSYEFISRLKRVPLLGNLAFSIFDAFQKILTFYPERDLSQPNFTLKQIYSALKNGWGKDLVERLESNPLPLISTFFTPAFMAEFFNYPGPVFLVVCDADIARTWAPLNPKISKIKYFAPTQRVVKRLELYGVKKENIILSGYPLPQENISANLQAGGLEILKKDLKYRLLNLDPQKKYFEKYKILIEKHLGILPKSSDHPLTIMFAVGGAGAQKEIGVKILKSLSRKIKARQVKVILAAGTKEKVKEYFKKNIEKLGLNESIEILFEKNIESYFQKFNQALRKTDILWTKPSELSFYSALGLPIIIAPQIGSQEEFNKRWLLRSGFGIFQENPNYTDQWLFDWLEQGYLAEAAMQAFIEGEKLGTFNIQKTISNLCCG</sequence>
<dbReference type="Gene3D" id="3.40.50.2000">
    <property type="entry name" value="Glycogen Phosphorylase B"/>
    <property type="match status" value="1"/>
</dbReference>